<dbReference type="InterPro" id="IPR015421">
    <property type="entry name" value="PyrdxlP-dep_Trfase_major"/>
</dbReference>
<name>A0A1F7VE77_9BACT</name>
<evidence type="ECO:0000259" key="2">
    <source>
        <dbReference type="Pfam" id="PF01370"/>
    </source>
</evidence>
<dbReference type="EMBL" id="MGES01000054">
    <property type="protein sequence ID" value="OGL88307.1"/>
    <property type="molecule type" value="Genomic_DNA"/>
</dbReference>
<dbReference type="CDD" id="cd00616">
    <property type="entry name" value="AHBA_syn"/>
    <property type="match status" value="1"/>
</dbReference>
<feature type="domain" description="NAD-dependent epimerase/dehydratase" evidence="2">
    <location>
        <begin position="410"/>
        <end position="639"/>
    </location>
</feature>
<gene>
    <name evidence="3" type="ORF">A3H75_01895</name>
</gene>
<dbReference type="InterPro" id="IPR000653">
    <property type="entry name" value="DegT/StrS_aminotransferase"/>
</dbReference>
<dbReference type="AlphaFoldDB" id="A0A1F7VE77"/>
<dbReference type="Gene3D" id="3.40.50.720">
    <property type="entry name" value="NAD(P)-binding Rossmann-like Domain"/>
    <property type="match status" value="1"/>
</dbReference>
<dbReference type="GO" id="GO:0008483">
    <property type="term" value="F:transaminase activity"/>
    <property type="evidence" value="ECO:0007669"/>
    <property type="project" value="TreeGrafter"/>
</dbReference>
<dbReference type="PANTHER" id="PTHR30244:SF34">
    <property type="entry name" value="DTDP-4-AMINO-4,6-DIDEOXYGALACTOSE TRANSAMINASE"/>
    <property type="match status" value="1"/>
</dbReference>
<reference evidence="3 4" key="1">
    <citation type="journal article" date="2016" name="Nat. Commun.">
        <title>Thousands of microbial genomes shed light on interconnected biogeochemical processes in an aquifer system.</title>
        <authorList>
            <person name="Anantharaman K."/>
            <person name="Brown C.T."/>
            <person name="Hug L.A."/>
            <person name="Sharon I."/>
            <person name="Castelle C.J."/>
            <person name="Probst A.J."/>
            <person name="Thomas B.C."/>
            <person name="Singh A."/>
            <person name="Wilkins M.J."/>
            <person name="Karaoz U."/>
            <person name="Brodie E.L."/>
            <person name="Williams K.H."/>
            <person name="Hubbard S.S."/>
            <person name="Banfield J.F."/>
        </authorList>
    </citation>
    <scope>NUCLEOTIDE SEQUENCE [LARGE SCALE GENOMIC DNA]</scope>
</reference>
<evidence type="ECO:0000313" key="4">
    <source>
        <dbReference type="Proteomes" id="UP000176678"/>
    </source>
</evidence>
<evidence type="ECO:0000313" key="3">
    <source>
        <dbReference type="EMBL" id="OGL88307.1"/>
    </source>
</evidence>
<evidence type="ECO:0000256" key="1">
    <source>
        <dbReference type="RuleBase" id="RU004508"/>
    </source>
</evidence>
<protein>
    <recommendedName>
        <fullName evidence="2">NAD-dependent epimerase/dehydratase domain-containing protein</fullName>
    </recommendedName>
</protein>
<dbReference type="InterPro" id="IPR015424">
    <property type="entry name" value="PyrdxlP-dep_Trfase"/>
</dbReference>
<dbReference type="Pfam" id="PF01041">
    <property type="entry name" value="DegT_DnrJ_EryC1"/>
    <property type="match status" value="1"/>
</dbReference>
<dbReference type="InterPro" id="IPR001509">
    <property type="entry name" value="Epimerase_deHydtase"/>
</dbReference>
<comment type="similarity">
    <text evidence="1">Belongs to the DegT/DnrJ/EryC1 family.</text>
</comment>
<dbReference type="Proteomes" id="UP000176678">
    <property type="component" value="Unassembled WGS sequence"/>
</dbReference>
<dbReference type="SUPFAM" id="SSF51735">
    <property type="entry name" value="NAD(P)-binding Rossmann-fold domains"/>
    <property type="match status" value="1"/>
</dbReference>
<dbReference type="InterPro" id="IPR015422">
    <property type="entry name" value="PyrdxlP-dep_Trfase_small"/>
</dbReference>
<dbReference type="PANTHER" id="PTHR30244">
    <property type="entry name" value="TRANSAMINASE"/>
    <property type="match status" value="1"/>
</dbReference>
<dbReference type="InterPro" id="IPR036291">
    <property type="entry name" value="NAD(P)-bd_dom_sf"/>
</dbReference>
<accession>A0A1F7VE77</accession>
<dbReference type="GO" id="GO:0000271">
    <property type="term" value="P:polysaccharide biosynthetic process"/>
    <property type="evidence" value="ECO:0007669"/>
    <property type="project" value="TreeGrafter"/>
</dbReference>
<comment type="caution">
    <text evidence="3">The sequence shown here is derived from an EMBL/GenBank/DDBJ whole genome shotgun (WGS) entry which is preliminary data.</text>
</comment>
<dbReference type="Pfam" id="PF01370">
    <property type="entry name" value="Epimerase"/>
    <property type="match status" value="1"/>
</dbReference>
<sequence>MSDTQLPFIPPTKVFFPKEDIWTVQEGMATILESGRLTLGEYTKNFEQDFAKYVGATHAIAVNSGTSALEIVLRALRIGPGDSVVIPTNTFFATAAAVIHAGATPIFADCDETLAVSPETVRAVLRPDTKAVILVHIGGFITPRITELVELCRERGVFLIEDAAHAQGSTFNGKQAGTFGYAATFSFYPTKVMTSAEGGMIVTNDPELDRLARVFRDQGKKDFSSNLHTELGYNWRLSEIHALVGHVQFKRLNQFIEARRAVARVYDTELAGIPGVTPLREAEGVMSNYYKYIAFIPAGTDRAALKKQLKEEHGIGLAGEVYEMPLHKQPVFEPYVRGVTLPVAERLCAGHICLPMSAVQTPDEALRVTQALRTVFTAPSASSGIPVLPSLSSMSTITSANTAPQKPQKVAVIGGSGFIGSHIVDALLDARHKVTVFDLLAPRRSDVRFITMDILNPSSVNVMLTGGFDAVYMLAAIANVNDVFNNPVESCDVNIRAVVNVLEAARKNKISRVLLSSTVWLYEMVGAQQVDAVTEDAALEPGRVNHVYTATKLAAEQYCVAYQKLYGQNYTILRYGIPYGPQGRLGTVIYNFVSNALTGKPIVIQGDGSQARNFVYVNDLAEGNVAALNPAAANQTYNLDGLRPVSIKEVAEIVQSFIPGTEIVYVEARPGDFKGFAASSEKAFRELGWRAHTDIREGIRQYIEWARNEAILQ</sequence>
<dbReference type="STRING" id="1802410.A3H75_01895"/>
<dbReference type="SUPFAM" id="SSF53383">
    <property type="entry name" value="PLP-dependent transferases"/>
    <property type="match status" value="1"/>
</dbReference>
<proteinExistence type="inferred from homology"/>
<dbReference type="Gene3D" id="3.40.640.10">
    <property type="entry name" value="Type I PLP-dependent aspartate aminotransferase-like (Major domain)"/>
    <property type="match status" value="1"/>
</dbReference>
<dbReference type="Gene3D" id="3.90.1150.10">
    <property type="entry name" value="Aspartate Aminotransferase, domain 1"/>
    <property type="match status" value="1"/>
</dbReference>
<dbReference type="GO" id="GO:0030170">
    <property type="term" value="F:pyridoxal phosphate binding"/>
    <property type="evidence" value="ECO:0007669"/>
    <property type="project" value="TreeGrafter"/>
</dbReference>
<organism evidence="3 4">
    <name type="scientific">Candidatus Uhrbacteria bacterium RIFCSPLOWO2_02_FULL_51_9</name>
    <dbReference type="NCBI Taxonomy" id="1802410"/>
    <lineage>
        <taxon>Bacteria</taxon>
        <taxon>Candidatus Uhriibacteriota</taxon>
    </lineage>
</organism>
<keyword evidence="1" id="KW-0663">Pyridoxal phosphate</keyword>